<keyword evidence="1" id="KW-0472">Membrane</keyword>
<evidence type="ECO:0000313" key="2">
    <source>
        <dbReference type="EMBL" id="MBM6753543.1"/>
    </source>
</evidence>
<proteinExistence type="predicted"/>
<protein>
    <submittedName>
        <fullName evidence="2">Uncharacterized protein</fullName>
    </submittedName>
</protein>
<comment type="caution">
    <text evidence="2">The sequence shown here is derived from an EMBL/GenBank/DDBJ whole genome shotgun (WGS) entry which is preliminary data.</text>
</comment>
<gene>
    <name evidence="2" type="ORF">H5993_02015</name>
</gene>
<dbReference type="Proteomes" id="UP000776629">
    <property type="component" value="Unassembled WGS sequence"/>
</dbReference>
<reference evidence="2 3" key="1">
    <citation type="journal article" date="2021" name="Sci. Rep.">
        <title>The distribution of antibiotic resistance genes in chicken gut microbiota commensals.</title>
        <authorList>
            <person name="Juricova H."/>
            <person name="Matiasovicova J."/>
            <person name="Kubasova T."/>
            <person name="Cejkova D."/>
            <person name="Rychlik I."/>
        </authorList>
    </citation>
    <scope>NUCLEOTIDE SEQUENCE [LARGE SCALE GENOMIC DNA]</scope>
    <source>
        <strain evidence="2 3">An810</strain>
    </source>
</reference>
<feature type="transmembrane region" description="Helical" evidence="1">
    <location>
        <begin position="7"/>
        <end position="26"/>
    </location>
</feature>
<evidence type="ECO:0000256" key="1">
    <source>
        <dbReference type="SAM" id="Phobius"/>
    </source>
</evidence>
<evidence type="ECO:0000313" key="3">
    <source>
        <dbReference type="Proteomes" id="UP000776629"/>
    </source>
</evidence>
<keyword evidence="1" id="KW-1133">Transmembrane helix</keyword>
<keyword evidence="1" id="KW-0812">Transmembrane</keyword>
<dbReference type="RefSeq" id="WP_204776025.1">
    <property type="nucleotide sequence ID" value="NZ_JACJJQ010000006.1"/>
</dbReference>
<keyword evidence="3" id="KW-1185">Reference proteome</keyword>
<sequence>MKRQKQFGVYLAVIALLIFPLGMEMWVQRYPINIQVGLGLQILLGALVGLFVPGLMLSWLLIGLTSIGIAILLFGYLLIPIPAKLLLLVAFPLIASLTTVLRSKLIEYRQIAAAEKEINQYLTERDPIVDLRTQNAAQRTYHISQSLLEEGKFVTSLDVTAIHWEHHRQYEQFHLREHNDFLKTISQDLKQHRLPSEQFFYLDDATFLIFSYNLTPSQIETLSSLTR</sequence>
<dbReference type="EMBL" id="JACJJQ010000006">
    <property type="protein sequence ID" value="MBM6753543.1"/>
    <property type="molecule type" value="Genomic_DNA"/>
</dbReference>
<accession>A0ABS2EMA3</accession>
<name>A0ABS2EMA3_9LACO</name>
<organism evidence="2 3">
    <name type="scientific">Limosilactobacillus alvi</name>
    <dbReference type="NCBI Taxonomy" id="990412"/>
    <lineage>
        <taxon>Bacteria</taxon>
        <taxon>Bacillati</taxon>
        <taxon>Bacillota</taxon>
        <taxon>Bacilli</taxon>
        <taxon>Lactobacillales</taxon>
        <taxon>Lactobacillaceae</taxon>
        <taxon>Limosilactobacillus</taxon>
    </lineage>
</organism>